<keyword evidence="1" id="KW-0547">Nucleotide-binding</keyword>
<dbReference type="Proteomes" id="UP000218765">
    <property type="component" value="Chromosome"/>
</dbReference>
<dbReference type="InterPro" id="IPR025944">
    <property type="entry name" value="Sigma_54_int_dom_CS"/>
</dbReference>
<evidence type="ECO:0000256" key="4">
    <source>
        <dbReference type="ARBA" id="ARBA00023125"/>
    </source>
</evidence>
<dbReference type="GO" id="GO:0043565">
    <property type="term" value="F:sequence-specific DNA binding"/>
    <property type="evidence" value="ECO:0007669"/>
    <property type="project" value="InterPro"/>
</dbReference>
<dbReference type="Gene3D" id="3.30.450.20">
    <property type="entry name" value="PAS domain"/>
    <property type="match status" value="1"/>
</dbReference>
<gene>
    <name evidence="7" type="ORF">FOKN1_1104</name>
</gene>
<dbReference type="Pfam" id="PF00158">
    <property type="entry name" value="Sigma54_activat"/>
    <property type="match status" value="1"/>
</dbReference>
<dbReference type="InterPro" id="IPR000014">
    <property type="entry name" value="PAS"/>
</dbReference>
<dbReference type="Gene3D" id="1.10.10.60">
    <property type="entry name" value="Homeodomain-like"/>
    <property type="match status" value="1"/>
</dbReference>
<evidence type="ECO:0000313" key="8">
    <source>
        <dbReference type="Proteomes" id="UP000218765"/>
    </source>
</evidence>
<evidence type="ECO:0000313" key="7">
    <source>
        <dbReference type="EMBL" id="BAZ93503.1"/>
    </source>
</evidence>
<reference evidence="7 8" key="1">
    <citation type="submission" date="2017-05" db="EMBL/GenBank/DDBJ databases">
        <title>Thiocyanate degradation by Thiohalobacter thiocyanaticus FOKN1.</title>
        <authorList>
            <person name="Oshiki M."/>
            <person name="Fukushima T."/>
            <person name="Kawano S."/>
            <person name="Nakagawa J."/>
        </authorList>
    </citation>
    <scope>NUCLEOTIDE SEQUENCE [LARGE SCALE GENOMIC DNA]</scope>
    <source>
        <strain evidence="7 8">FOKN1</strain>
    </source>
</reference>
<dbReference type="InterPro" id="IPR013656">
    <property type="entry name" value="PAS_4"/>
</dbReference>
<accession>A0A1Z4VPU0</accession>
<dbReference type="EMBL" id="AP018052">
    <property type="protein sequence ID" value="BAZ93503.1"/>
    <property type="molecule type" value="Genomic_DNA"/>
</dbReference>
<keyword evidence="3" id="KW-0805">Transcription regulation</keyword>
<dbReference type="RefSeq" id="WP_096365499.1">
    <property type="nucleotide sequence ID" value="NZ_AP018052.1"/>
</dbReference>
<dbReference type="PROSITE" id="PS00688">
    <property type="entry name" value="SIGMA54_INTERACT_3"/>
    <property type="match status" value="1"/>
</dbReference>
<keyword evidence="5" id="KW-0804">Transcription</keyword>
<dbReference type="Pfam" id="PF08448">
    <property type="entry name" value="PAS_4"/>
    <property type="match status" value="1"/>
</dbReference>
<dbReference type="PANTHER" id="PTHR32071">
    <property type="entry name" value="TRANSCRIPTIONAL REGULATORY PROTEIN"/>
    <property type="match status" value="1"/>
</dbReference>
<keyword evidence="8" id="KW-1185">Reference proteome</keyword>
<dbReference type="InterPro" id="IPR025662">
    <property type="entry name" value="Sigma_54_int_dom_ATP-bd_1"/>
</dbReference>
<sequence length="445" mass="49535">MSSRKTRALSDRLAPEITGVLNCIEEPAIALDTDYRILAANEAYRRTYGDGRPLHGRFCYEVSHHYNVPCDQAGESCPMANCLGNGQAQRVLHLHHTPRGEEHVDVMTRPVRDEQGRISYVIEVIREIRAASSHARPEGMVGRTPAFNRMLELVQRVAPADTAVLLQGESGTGKELVAKAIHEASPRADQPFVVVECSGLTESLFESELFGHERGAFTGAHARRIGLVESAAGGTLFLDEVGDIPLSLQVKLLRLLETGTYRRVGSTEPKQADFRLITATHRDLEAMIETGDFRRDLYYRIGVFPIPLPALRDRRDDLPLLIESLLTRIAPDRQLQLSDAAMECLAAYPFPGNIRELRNLLERATLLTDDSLITPEHLPEYCCEGSPTGTPATPDDETILPLELVEQRYLAQVAARFQGDRDTLARKLGISKRTLFRKLQQLQAS</sequence>
<evidence type="ECO:0000259" key="6">
    <source>
        <dbReference type="PROSITE" id="PS50045"/>
    </source>
</evidence>
<organism evidence="7 8">
    <name type="scientific">Thiohalobacter thiocyanaticus</name>
    <dbReference type="NCBI Taxonomy" id="585455"/>
    <lineage>
        <taxon>Bacteria</taxon>
        <taxon>Pseudomonadati</taxon>
        <taxon>Pseudomonadota</taxon>
        <taxon>Gammaproteobacteria</taxon>
        <taxon>Thiohalobacterales</taxon>
        <taxon>Thiohalobacteraceae</taxon>
        <taxon>Thiohalobacter</taxon>
    </lineage>
</organism>
<dbReference type="KEGG" id="ttc:FOKN1_1104"/>
<protein>
    <submittedName>
        <fullName evidence="7">Response regulator</fullName>
    </submittedName>
</protein>
<dbReference type="CDD" id="cd00130">
    <property type="entry name" value="PAS"/>
    <property type="match status" value="1"/>
</dbReference>
<dbReference type="OrthoDB" id="9804019at2"/>
<dbReference type="SUPFAM" id="SSF46689">
    <property type="entry name" value="Homeodomain-like"/>
    <property type="match status" value="1"/>
</dbReference>
<dbReference type="CDD" id="cd00009">
    <property type="entry name" value="AAA"/>
    <property type="match status" value="1"/>
</dbReference>
<dbReference type="InterPro" id="IPR002078">
    <property type="entry name" value="Sigma_54_int"/>
</dbReference>
<dbReference type="AlphaFoldDB" id="A0A1Z4VPU0"/>
<proteinExistence type="predicted"/>
<dbReference type="SUPFAM" id="SSF52540">
    <property type="entry name" value="P-loop containing nucleoside triphosphate hydrolases"/>
    <property type="match status" value="1"/>
</dbReference>
<evidence type="ECO:0000256" key="5">
    <source>
        <dbReference type="ARBA" id="ARBA00023163"/>
    </source>
</evidence>
<dbReference type="PROSITE" id="PS50045">
    <property type="entry name" value="SIGMA54_INTERACT_4"/>
    <property type="match status" value="1"/>
</dbReference>
<feature type="domain" description="Sigma-54 factor interaction" evidence="6">
    <location>
        <begin position="140"/>
        <end position="366"/>
    </location>
</feature>
<evidence type="ECO:0000256" key="3">
    <source>
        <dbReference type="ARBA" id="ARBA00023015"/>
    </source>
</evidence>
<dbReference type="InterPro" id="IPR058031">
    <property type="entry name" value="AAA_lid_NorR"/>
</dbReference>
<keyword evidence="4" id="KW-0238">DNA-binding</keyword>
<dbReference type="InterPro" id="IPR025943">
    <property type="entry name" value="Sigma_54_int_dom_ATP-bd_2"/>
</dbReference>
<dbReference type="GO" id="GO:0005524">
    <property type="term" value="F:ATP binding"/>
    <property type="evidence" value="ECO:0007669"/>
    <property type="project" value="UniProtKB-KW"/>
</dbReference>
<dbReference type="InterPro" id="IPR003593">
    <property type="entry name" value="AAA+_ATPase"/>
</dbReference>
<dbReference type="GO" id="GO:0006355">
    <property type="term" value="P:regulation of DNA-templated transcription"/>
    <property type="evidence" value="ECO:0007669"/>
    <property type="project" value="InterPro"/>
</dbReference>
<dbReference type="Gene3D" id="3.40.50.300">
    <property type="entry name" value="P-loop containing nucleotide triphosphate hydrolases"/>
    <property type="match status" value="1"/>
</dbReference>
<dbReference type="InterPro" id="IPR027417">
    <property type="entry name" value="P-loop_NTPase"/>
</dbReference>
<dbReference type="SMART" id="SM00382">
    <property type="entry name" value="AAA"/>
    <property type="match status" value="1"/>
</dbReference>
<dbReference type="InterPro" id="IPR002197">
    <property type="entry name" value="HTH_Fis"/>
</dbReference>
<dbReference type="InterPro" id="IPR035965">
    <property type="entry name" value="PAS-like_dom_sf"/>
</dbReference>
<dbReference type="PROSITE" id="PS00675">
    <property type="entry name" value="SIGMA54_INTERACT_1"/>
    <property type="match status" value="1"/>
</dbReference>
<evidence type="ECO:0000256" key="2">
    <source>
        <dbReference type="ARBA" id="ARBA00022840"/>
    </source>
</evidence>
<dbReference type="Pfam" id="PF25601">
    <property type="entry name" value="AAA_lid_14"/>
    <property type="match status" value="1"/>
</dbReference>
<name>A0A1Z4VPU0_9GAMM</name>
<dbReference type="FunFam" id="3.40.50.300:FF:000006">
    <property type="entry name" value="DNA-binding transcriptional regulator NtrC"/>
    <property type="match status" value="1"/>
</dbReference>
<dbReference type="InterPro" id="IPR009057">
    <property type="entry name" value="Homeodomain-like_sf"/>
</dbReference>
<dbReference type="Pfam" id="PF02954">
    <property type="entry name" value="HTH_8"/>
    <property type="match status" value="1"/>
</dbReference>
<dbReference type="SUPFAM" id="SSF55785">
    <property type="entry name" value="PYP-like sensor domain (PAS domain)"/>
    <property type="match status" value="1"/>
</dbReference>
<dbReference type="Gene3D" id="1.10.8.60">
    <property type="match status" value="1"/>
</dbReference>
<evidence type="ECO:0000256" key="1">
    <source>
        <dbReference type="ARBA" id="ARBA00022741"/>
    </source>
</evidence>
<keyword evidence="2" id="KW-0067">ATP-binding</keyword>
<dbReference type="PROSITE" id="PS00676">
    <property type="entry name" value="SIGMA54_INTERACT_2"/>
    <property type="match status" value="1"/>
</dbReference>